<gene>
    <name evidence="2" type="ORF">GCM10008956_35830</name>
</gene>
<evidence type="ECO:0000313" key="3">
    <source>
        <dbReference type="Proteomes" id="UP000600547"/>
    </source>
</evidence>
<dbReference type="RefSeq" id="WP_110827684.1">
    <property type="nucleotide sequence ID" value="NZ_BMQG01000020.1"/>
</dbReference>
<evidence type="ECO:0000256" key="1">
    <source>
        <dbReference type="SAM" id="MobiDB-lite"/>
    </source>
</evidence>
<sequence>MTKSSAAGNVVVCLSGAWRGEPTDPQRSFHGAVLDSTLEALPVGAPVEVTYRDSGRRVTGPGEHGTYTLRAGDHSWTLSRFTQHASQAGQSRDDRTPESEWEAELVRGVS</sequence>
<dbReference type="EMBL" id="BMQG01000020">
    <property type="protein sequence ID" value="GGM56890.1"/>
    <property type="molecule type" value="Genomic_DNA"/>
</dbReference>
<protein>
    <submittedName>
        <fullName evidence="2">Uncharacterized protein</fullName>
    </submittedName>
</protein>
<reference evidence="3" key="1">
    <citation type="journal article" date="2019" name="Int. J. Syst. Evol. Microbiol.">
        <title>The Global Catalogue of Microorganisms (GCM) 10K type strain sequencing project: providing services to taxonomists for standard genome sequencing and annotation.</title>
        <authorList>
            <consortium name="The Broad Institute Genomics Platform"/>
            <consortium name="The Broad Institute Genome Sequencing Center for Infectious Disease"/>
            <person name="Wu L."/>
            <person name="Ma J."/>
        </authorList>
    </citation>
    <scope>NUCLEOTIDE SEQUENCE [LARGE SCALE GENOMIC DNA]</scope>
    <source>
        <strain evidence="3">JCM 31047</strain>
    </source>
</reference>
<comment type="caution">
    <text evidence="2">The sequence shown here is derived from an EMBL/GenBank/DDBJ whole genome shotgun (WGS) entry which is preliminary data.</text>
</comment>
<feature type="region of interest" description="Disordered" evidence="1">
    <location>
        <begin position="82"/>
        <end position="110"/>
    </location>
</feature>
<dbReference type="AlphaFoldDB" id="A0A8H9GTZ8"/>
<proteinExistence type="predicted"/>
<accession>A0A8H9GTZ8</accession>
<organism evidence="2 3">
    <name type="scientific">Deinococcus arenae</name>
    <dbReference type="NCBI Taxonomy" id="1452751"/>
    <lineage>
        <taxon>Bacteria</taxon>
        <taxon>Thermotogati</taxon>
        <taxon>Deinococcota</taxon>
        <taxon>Deinococci</taxon>
        <taxon>Deinococcales</taxon>
        <taxon>Deinococcaceae</taxon>
        <taxon>Deinococcus</taxon>
    </lineage>
</organism>
<dbReference type="Proteomes" id="UP000600547">
    <property type="component" value="Unassembled WGS sequence"/>
</dbReference>
<evidence type="ECO:0000313" key="2">
    <source>
        <dbReference type="EMBL" id="GGM56890.1"/>
    </source>
</evidence>
<name>A0A8H9GTZ8_9DEIO</name>
<keyword evidence="3" id="KW-1185">Reference proteome</keyword>